<accession>A0A6N3E0F1</accession>
<dbReference type="Pfam" id="PF07128">
    <property type="entry name" value="DUF1380"/>
    <property type="match status" value="1"/>
</dbReference>
<dbReference type="AlphaFoldDB" id="A0A6N3E0F1"/>
<reference evidence="1" key="1">
    <citation type="submission" date="2019-11" db="EMBL/GenBank/DDBJ databases">
        <authorList>
            <person name="Feng L."/>
        </authorList>
    </citation>
    <scope>NUCLEOTIDE SEQUENCE</scope>
    <source>
        <strain evidence="1">EMassiliensisLFYP7</strain>
    </source>
</reference>
<dbReference type="InterPro" id="IPR009811">
    <property type="entry name" value="DUF1380"/>
</dbReference>
<sequence>MFGNRKEICYQLDKLFIGDEPLAVLFWTEASVAEACWEMDPTPSEVIAVMEAIGNTPYEQYQAEGMSPAQFPAMLQAYRQTTQQQVDVSEAVLKVLIKHAARDISLQAELGRQDGMATPASVTRAEYQINELRALLGMTEEEE</sequence>
<dbReference type="EMBL" id="CACRTZ010000016">
    <property type="protein sequence ID" value="VYU33414.1"/>
    <property type="molecule type" value="Genomic_DNA"/>
</dbReference>
<protein>
    <recommendedName>
        <fullName evidence="2">DUF1380 domain-containing protein</fullName>
    </recommendedName>
</protein>
<gene>
    <name evidence="1" type="ORF">EMLFYP7_02026</name>
</gene>
<proteinExistence type="predicted"/>
<dbReference type="RefSeq" id="WP_156566072.1">
    <property type="nucleotide sequence ID" value="NZ_CACRTZ010000016.1"/>
</dbReference>
<name>A0A6N3E0F1_9ENTR</name>
<evidence type="ECO:0008006" key="2">
    <source>
        <dbReference type="Google" id="ProtNLM"/>
    </source>
</evidence>
<organism evidence="1">
    <name type="scientific">Phytobacter massiliensis</name>
    <dbReference type="NCBI Taxonomy" id="1485952"/>
    <lineage>
        <taxon>Bacteria</taxon>
        <taxon>Pseudomonadati</taxon>
        <taxon>Pseudomonadota</taxon>
        <taxon>Gammaproteobacteria</taxon>
        <taxon>Enterobacterales</taxon>
        <taxon>Enterobacteriaceae</taxon>
        <taxon>Phytobacter</taxon>
    </lineage>
</organism>
<evidence type="ECO:0000313" key="1">
    <source>
        <dbReference type="EMBL" id="VYU33414.1"/>
    </source>
</evidence>